<name>A0A1A5IS42_RHILI</name>
<feature type="transmembrane region" description="Helical" evidence="1">
    <location>
        <begin position="340"/>
        <end position="356"/>
    </location>
</feature>
<feature type="transmembrane region" description="Helical" evidence="1">
    <location>
        <begin position="152"/>
        <end position="169"/>
    </location>
</feature>
<evidence type="ECO:0008006" key="4">
    <source>
        <dbReference type="Google" id="ProtNLM"/>
    </source>
</evidence>
<dbReference type="RefSeq" id="WP_032929397.1">
    <property type="nucleotide sequence ID" value="NZ_LZTH01000012.1"/>
</dbReference>
<feature type="transmembrane region" description="Helical" evidence="1">
    <location>
        <begin position="247"/>
        <end position="265"/>
    </location>
</feature>
<evidence type="ECO:0000313" key="3">
    <source>
        <dbReference type="Proteomes" id="UP000093748"/>
    </source>
</evidence>
<dbReference type="Proteomes" id="UP000093748">
    <property type="component" value="Unassembled WGS sequence"/>
</dbReference>
<keyword evidence="1" id="KW-0812">Transmembrane</keyword>
<feature type="transmembrane region" description="Helical" evidence="1">
    <location>
        <begin position="125"/>
        <end position="146"/>
    </location>
</feature>
<evidence type="ECO:0000313" key="2">
    <source>
        <dbReference type="EMBL" id="OBP77158.1"/>
    </source>
</evidence>
<comment type="caution">
    <text evidence="2">The sequence shown here is derived from an EMBL/GenBank/DDBJ whole genome shotgun (WGS) entry which is preliminary data.</text>
</comment>
<reference evidence="3" key="1">
    <citation type="submission" date="2016-06" db="EMBL/GenBank/DDBJ databases">
        <title>NZP2037 Pacbio-Illumina hybrid assembly.</title>
        <authorList>
            <person name="Ramsay J.P."/>
        </authorList>
    </citation>
    <scope>NUCLEOTIDE SEQUENCE [LARGE SCALE GENOMIC DNA]</scope>
    <source>
        <strain evidence="3">R7ANS::ICEMlSym2042</strain>
    </source>
</reference>
<feature type="transmembrane region" description="Helical" evidence="1">
    <location>
        <begin position="181"/>
        <end position="206"/>
    </location>
</feature>
<feature type="transmembrane region" description="Helical" evidence="1">
    <location>
        <begin position="94"/>
        <end position="118"/>
    </location>
</feature>
<feature type="transmembrane region" description="Helical" evidence="1">
    <location>
        <begin position="218"/>
        <end position="235"/>
    </location>
</feature>
<feature type="transmembrane region" description="Helical" evidence="1">
    <location>
        <begin position="16"/>
        <end position="38"/>
    </location>
</feature>
<keyword evidence="1" id="KW-0472">Membrane</keyword>
<feature type="transmembrane region" description="Helical" evidence="1">
    <location>
        <begin position="300"/>
        <end position="320"/>
    </location>
</feature>
<sequence>MPATVRTLSISRSTSAFAIASVGPIALFLIALILTVQARGVPDNDYWTIFTSMAGSLDGLPTLSDLYVRGNEHIIAGAKLFYLLNFHLTGGDNVGLSVIVVAFSLVIALTLSCAFSLFARSRLEALVIGIAVSLFVFSPLAAHNFFLGMSGIAWIGANLFTVLAALAFWRSAEEDRPMGYVVAIVLAAIASQFYSTGLTALCAIGIQGFCADKTRRLGILLFAVGLAYVILIAVFQKVPEYHAARNFDPTEIALFCLTFIGGGIVTTEANAIPLGAIGIGAAVLIVGFCLFRPSESRYRAAFWIAIMAYAVMSSGLAAIGRGNMGGDQAALSSRYATLPALFWIGLFGAAACLIWRVDFNRRLSIAIFALAVALLVMNGTPRVMDALARAEGKDFATLELSLGVKDPDLMQYVTSTGFQYYAVEDDLRKAKHVPFNGRDFGCPALGAQVAVSDKPVSLTGYIDIVSQTQDPRWARVFGWAADQLGEHPPLLNNGLLSTYRCIAFLDGNGTVVGLGLGGFHRADVAKALGRTRDDYGWSGYIDLQRLNSAPRRIYAVLLTSSGWTRLPEPEIGFQF</sequence>
<dbReference type="GeneID" id="66685187"/>
<feature type="transmembrane region" description="Helical" evidence="1">
    <location>
        <begin position="363"/>
        <end position="380"/>
    </location>
</feature>
<dbReference type="EMBL" id="LZTJ01000012">
    <property type="protein sequence ID" value="OBP77158.1"/>
    <property type="molecule type" value="Genomic_DNA"/>
</dbReference>
<accession>A0A1A5IS42</accession>
<evidence type="ECO:0000256" key="1">
    <source>
        <dbReference type="SAM" id="Phobius"/>
    </source>
</evidence>
<keyword evidence="1" id="KW-1133">Transmembrane helix</keyword>
<proteinExistence type="predicted"/>
<gene>
    <name evidence="2" type="ORF">BAE39_14090</name>
</gene>
<organism evidence="2 3">
    <name type="scientific">Rhizobium loti</name>
    <name type="common">Mesorhizobium loti</name>
    <dbReference type="NCBI Taxonomy" id="381"/>
    <lineage>
        <taxon>Bacteria</taxon>
        <taxon>Pseudomonadati</taxon>
        <taxon>Pseudomonadota</taxon>
        <taxon>Alphaproteobacteria</taxon>
        <taxon>Hyphomicrobiales</taxon>
        <taxon>Phyllobacteriaceae</taxon>
        <taxon>Mesorhizobium</taxon>
    </lineage>
</organism>
<feature type="transmembrane region" description="Helical" evidence="1">
    <location>
        <begin position="271"/>
        <end position="291"/>
    </location>
</feature>
<dbReference type="OrthoDB" id="3638266at2"/>
<protein>
    <recommendedName>
        <fullName evidence="4">Transmembrane protein</fullName>
    </recommendedName>
</protein>
<dbReference type="AlphaFoldDB" id="A0A1A5IS42"/>